<evidence type="ECO:0000313" key="1">
    <source>
        <dbReference type="EMBL" id="WNO29801.1"/>
    </source>
</evidence>
<proteinExistence type="predicted"/>
<sequence>MAHYDFMRRKVSIEELQGGLEEAQYSLETCKIEDSQILRDVTKRGISEIGAQRLIEYLDGELRQKIKINEQKVRKFERLIRKVNNGEEVRQREVYEG</sequence>
<reference evidence="1" key="1">
    <citation type="submission" date="2023-04" db="EMBL/GenBank/DDBJ databases">
        <authorList>
            <person name="Zhang X."/>
        </authorList>
    </citation>
    <scope>NUCLEOTIDE SEQUENCE</scope>
</reference>
<accession>A0AA96KR82</accession>
<name>A0AA96KR82_9CAUD</name>
<dbReference type="EMBL" id="OQ884030">
    <property type="protein sequence ID" value="WNO29801.1"/>
    <property type="molecule type" value="Genomic_DNA"/>
</dbReference>
<protein>
    <submittedName>
        <fullName evidence="1">Uncharacterized protein</fullName>
    </submittedName>
</protein>
<organism evidence="1">
    <name type="scientific">Bacillus phage SDFMU_Pbc</name>
    <dbReference type="NCBI Taxonomy" id="3076135"/>
    <lineage>
        <taxon>Viruses</taxon>
        <taxon>Duplodnaviria</taxon>
        <taxon>Heunggongvirae</taxon>
        <taxon>Uroviricota</taxon>
        <taxon>Caudoviricetes</taxon>
        <taxon>Herelleviridae</taxon>
        <taxon>Bastillevirinae</taxon>
        <taxon>Agatevirus</taxon>
        <taxon>Agatevirus agate</taxon>
    </lineage>
</organism>